<keyword evidence="4 12" id="KW-0732">Signal</keyword>
<feature type="signal peptide" evidence="12">
    <location>
        <begin position="1"/>
        <end position="20"/>
    </location>
</feature>
<evidence type="ECO:0000313" key="15">
    <source>
        <dbReference type="Proteomes" id="UP000838763"/>
    </source>
</evidence>
<dbReference type="PANTHER" id="PTHR33353">
    <property type="entry name" value="PUTATIVE (AFU_ORTHOLOGUE AFUA_1G12560)-RELATED"/>
    <property type="match status" value="1"/>
</dbReference>
<evidence type="ECO:0000256" key="2">
    <source>
        <dbReference type="ARBA" id="ARBA00004613"/>
    </source>
</evidence>
<keyword evidence="8" id="KW-0624">Polysaccharide degradation</keyword>
<organism evidence="14 15">
    <name type="scientific">Parascedosporium putredinis</name>
    <dbReference type="NCBI Taxonomy" id="1442378"/>
    <lineage>
        <taxon>Eukaryota</taxon>
        <taxon>Fungi</taxon>
        <taxon>Dikarya</taxon>
        <taxon>Ascomycota</taxon>
        <taxon>Pezizomycotina</taxon>
        <taxon>Sordariomycetes</taxon>
        <taxon>Hypocreomycetidae</taxon>
        <taxon>Microascales</taxon>
        <taxon>Microascaceae</taxon>
        <taxon>Parascedosporium</taxon>
    </lineage>
</organism>
<feature type="domain" description="Auxiliary Activity family 9 catalytic" evidence="13">
    <location>
        <begin position="21"/>
        <end position="216"/>
    </location>
</feature>
<dbReference type="Proteomes" id="UP000838763">
    <property type="component" value="Unassembled WGS sequence"/>
</dbReference>
<evidence type="ECO:0000256" key="11">
    <source>
        <dbReference type="ARBA" id="ARBA00047174"/>
    </source>
</evidence>
<dbReference type="EMBL" id="CALLCH030000012">
    <property type="protein sequence ID" value="CAI4215007.1"/>
    <property type="molecule type" value="Genomic_DNA"/>
</dbReference>
<comment type="cofactor">
    <cofactor evidence="1">
        <name>Cu(2+)</name>
        <dbReference type="ChEBI" id="CHEBI:29036"/>
    </cofactor>
</comment>
<comment type="subcellular location">
    <subcellularLocation>
        <location evidence="2">Secreted</location>
    </subcellularLocation>
</comment>
<keyword evidence="15" id="KW-1185">Reference proteome</keyword>
<name>A0A9P1H441_9PEZI</name>
<dbReference type="GO" id="GO:0030245">
    <property type="term" value="P:cellulose catabolic process"/>
    <property type="evidence" value="ECO:0007669"/>
    <property type="project" value="UniProtKB-KW"/>
</dbReference>
<feature type="chain" id="PRO_5040213731" description="lytic cellulose monooxygenase (C4-dehydrogenating)" evidence="12">
    <location>
        <begin position="21"/>
        <end position="226"/>
    </location>
</feature>
<evidence type="ECO:0000256" key="7">
    <source>
        <dbReference type="ARBA" id="ARBA00023277"/>
    </source>
</evidence>
<dbReference type="PANTHER" id="PTHR33353:SF11">
    <property type="entry name" value="GLYCOSYLHYDROLASE FAMILY 61-7 PROTEIN"/>
    <property type="match status" value="1"/>
</dbReference>
<dbReference type="CDD" id="cd21175">
    <property type="entry name" value="LPMO_AA9"/>
    <property type="match status" value="1"/>
</dbReference>
<evidence type="ECO:0000256" key="5">
    <source>
        <dbReference type="ARBA" id="ARBA00023001"/>
    </source>
</evidence>
<sequence length="226" mass="23976">MKSVISLAAAFALLASEASAHYIFQQVSIAGTKHGVFEGVRQNSNYNSPVTDLASKDLVCNAGGISGASTLVLDAKVGDEIVFSTDTAVYHQGPISIYVSRAPGSVQDYDGSGGWRKLFDWGPTLGGNGQSSWPMSDNYKFTLPSCLPDGEYLLRIQSSEFTTLGPRFYVSCAQLNITGGAGSADAWEQPVEIPGVFKQTDPGYTANIYDPNMSTYTVPGGEVMGC</sequence>
<protein>
    <recommendedName>
        <fullName evidence="11">lytic cellulose monooxygenase (C4-dehydrogenating)</fullName>
        <ecNumber evidence="11">1.14.99.56</ecNumber>
    </recommendedName>
</protein>
<evidence type="ECO:0000256" key="3">
    <source>
        <dbReference type="ARBA" id="ARBA00022525"/>
    </source>
</evidence>
<comment type="similarity">
    <text evidence="9">Belongs to the polysaccharide monooxygenase AA9 family.</text>
</comment>
<evidence type="ECO:0000256" key="12">
    <source>
        <dbReference type="SAM" id="SignalP"/>
    </source>
</evidence>
<dbReference type="OrthoDB" id="6038816at2759"/>
<dbReference type="AlphaFoldDB" id="A0A9P1H441"/>
<dbReference type="Gene3D" id="2.70.50.70">
    <property type="match status" value="1"/>
</dbReference>
<dbReference type="InterPro" id="IPR049892">
    <property type="entry name" value="AA9"/>
</dbReference>
<gene>
    <name evidence="14" type="ORF">PPNO1_LOCUS4728</name>
</gene>
<dbReference type="InterPro" id="IPR005103">
    <property type="entry name" value="AA9_LPMO"/>
</dbReference>
<evidence type="ECO:0000256" key="1">
    <source>
        <dbReference type="ARBA" id="ARBA00001973"/>
    </source>
</evidence>
<evidence type="ECO:0000313" key="14">
    <source>
        <dbReference type="EMBL" id="CAI4215007.1"/>
    </source>
</evidence>
<evidence type="ECO:0000256" key="4">
    <source>
        <dbReference type="ARBA" id="ARBA00022729"/>
    </source>
</evidence>
<keyword evidence="7" id="KW-0119">Carbohydrate metabolism</keyword>
<keyword evidence="3" id="KW-0964">Secreted</keyword>
<evidence type="ECO:0000256" key="6">
    <source>
        <dbReference type="ARBA" id="ARBA00023157"/>
    </source>
</evidence>
<reference evidence="14" key="1">
    <citation type="submission" date="2022-11" db="EMBL/GenBank/DDBJ databases">
        <authorList>
            <person name="Scott C."/>
            <person name="Bruce N."/>
        </authorList>
    </citation>
    <scope>NUCLEOTIDE SEQUENCE</scope>
</reference>
<evidence type="ECO:0000256" key="8">
    <source>
        <dbReference type="ARBA" id="ARBA00023326"/>
    </source>
</evidence>
<dbReference type="GO" id="GO:0005576">
    <property type="term" value="C:extracellular region"/>
    <property type="evidence" value="ECO:0007669"/>
    <property type="project" value="UniProtKB-SubCell"/>
</dbReference>
<evidence type="ECO:0000256" key="10">
    <source>
        <dbReference type="ARBA" id="ARBA00045077"/>
    </source>
</evidence>
<evidence type="ECO:0000259" key="13">
    <source>
        <dbReference type="Pfam" id="PF03443"/>
    </source>
</evidence>
<keyword evidence="6" id="KW-1015">Disulfide bond</keyword>
<comment type="caution">
    <text evidence="14">The sequence shown here is derived from an EMBL/GenBank/DDBJ whole genome shotgun (WGS) entry which is preliminary data.</text>
</comment>
<keyword evidence="5" id="KW-0136">Cellulose degradation</keyword>
<dbReference type="Pfam" id="PF03443">
    <property type="entry name" value="AA9"/>
    <property type="match status" value="1"/>
</dbReference>
<dbReference type="EC" id="1.14.99.56" evidence="11"/>
<evidence type="ECO:0000256" key="9">
    <source>
        <dbReference type="ARBA" id="ARBA00044502"/>
    </source>
</evidence>
<comment type="catalytic activity">
    <reaction evidence="10">
        <text>[(1-&gt;4)-beta-D-glucosyl]n+m + reduced acceptor + O2 = 4-dehydro-beta-D-glucosyl-[(1-&gt;4)-beta-D-glucosyl]n-1 + [(1-&gt;4)-beta-D-glucosyl]m + acceptor + H2O.</text>
        <dbReference type="EC" id="1.14.99.56"/>
    </reaction>
</comment>
<proteinExistence type="inferred from homology"/>
<accession>A0A9P1H441</accession>